<dbReference type="InterPro" id="IPR001647">
    <property type="entry name" value="HTH_TetR"/>
</dbReference>
<keyword evidence="7" id="KW-1185">Reference proteome</keyword>
<sequence>MTHPVPRRERIRQTTIDEIKTVAHEQLAEHGAAALSLRAVARAMGMTPSAIYRYFDSRSALISALARDAYSSLADTLEAAFLAAPADDQMVRWLLVARSHRRWAKTHPTEYTLIFGPRPADLTGRPTAVQNEVERSVAVLFRCMQEVVEAGIVDLGVLDAELSPGLRARFQEWDCTDLGPAAEAACMLVWTQLHGLIALDLFDHLPPPLADSAELFDQQMIGALVRIGHRGPVDFAEVIRRADLTEQHTLAPT</sequence>
<organism evidence="6 7">
    <name type="scientific">Parafrankia colletiae</name>
    <dbReference type="NCBI Taxonomy" id="573497"/>
    <lineage>
        <taxon>Bacteria</taxon>
        <taxon>Bacillati</taxon>
        <taxon>Actinomycetota</taxon>
        <taxon>Actinomycetes</taxon>
        <taxon>Frankiales</taxon>
        <taxon>Frankiaceae</taxon>
        <taxon>Parafrankia</taxon>
    </lineage>
</organism>
<evidence type="ECO:0000313" key="6">
    <source>
        <dbReference type="EMBL" id="OHV36323.1"/>
    </source>
</evidence>
<proteinExistence type="predicted"/>
<dbReference type="GO" id="GO:0000976">
    <property type="term" value="F:transcription cis-regulatory region binding"/>
    <property type="evidence" value="ECO:0007669"/>
    <property type="project" value="TreeGrafter"/>
</dbReference>
<gene>
    <name evidence="6" type="ORF">CC117_18225</name>
</gene>
<dbReference type="PANTHER" id="PTHR30055:SF243">
    <property type="entry name" value="HTH-TYPE TRANSCRIPTIONAL REGULATOR RV1816"/>
    <property type="match status" value="1"/>
</dbReference>
<dbReference type="SUPFAM" id="SSF46689">
    <property type="entry name" value="Homeodomain-like"/>
    <property type="match status" value="1"/>
</dbReference>
<dbReference type="InterPro" id="IPR036271">
    <property type="entry name" value="Tet_transcr_reg_TetR-rel_C_sf"/>
</dbReference>
<dbReference type="InterPro" id="IPR050109">
    <property type="entry name" value="HTH-type_TetR-like_transc_reg"/>
</dbReference>
<evidence type="ECO:0000313" key="7">
    <source>
        <dbReference type="Proteomes" id="UP000179627"/>
    </source>
</evidence>
<dbReference type="InterPro" id="IPR025996">
    <property type="entry name" value="MT1864/Rv1816-like_C"/>
</dbReference>
<comment type="caution">
    <text evidence="6">The sequence shown here is derived from an EMBL/GenBank/DDBJ whole genome shotgun (WGS) entry which is preliminary data.</text>
</comment>
<dbReference type="AlphaFoldDB" id="A0A1S1QNM7"/>
<dbReference type="Pfam" id="PF13305">
    <property type="entry name" value="TetR_C_33"/>
    <property type="match status" value="1"/>
</dbReference>
<evidence type="ECO:0000256" key="4">
    <source>
        <dbReference type="PROSITE-ProRule" id="PRU00335"/>
    </source>
</evidence>
<dbReference type="EMBL" id="MBLM01000117">
    <property type="protein sequence ID" value="OHV36323.1"/>
    <property type="molecule type" value="Genomic_DNA"/>
</dbReference>
<keyword evidence="3" id="KW-0804">Transcription</keyword>
<keyword evidence="1" id="KW-0805">Transcription regulation</keyword>
<dbReference type="Proteomes" id="UP000179627">
    <property type="component" value="Unassembled WGS sequence"/>
</dbReference>
<dbReference type="RefSeq" id="WP_071084986.1">
    <property type="nucleotide sequence ID" value="NZ_MBLM01000117.1"/>
</dbReference>
<keyword evidence="2 4" id="KW-0238">DNA-binding</keyword>
<evidence type="ECO:0000256" key="2">
    <source>
        <dbReference type="ARBA" id="ARBA00023125"/>
    </source>
</evidence>
<dbReference type="PRINTS" id="PR00455">
    <property type="entry name" value="HTHTETR"/>
</dbReference>
<dbReference type="PROSITE" id="PS50977">
    <property type="entry name" value="HTH_TETR_2"/>
    <property type="match status" value="1"/>
</dbReference>
<protein>
    <submittedName>
        <fullName evidence="6">TetR family transcriptional regulator</fullName>
    </submittedName>
</protein>
<reference evidence="7" key="1">
    <citation type="submission" date="2016-07" db="EMBL/GenBank/DDBJ databases">
        <title>Sequence Frankia sp. strain CcI1.17.</title>
        <authorList>
            <person name="Ghodhbane-Gtari F."/>
            <person name="Swanson E."/>
            <person name="Gueddou A."/>
            <person name="Morris K."/>
            <person name="Hezbri K."/>
            <person name="Ktari A."/>
            <person name="Nouioui I."/>
            <person name="Abebe-Akele F."/>
            <person name="Simpson S."/>
            <person name="Thomas K."/>
            <person name="Gtari M."/>
            <person name="Tisa L.S."/>
            <person name="Hurst S."/>
        </authorList>
    </citation>
    <scope>NUCLEOTIDE SEQUENCE [LARGE SCALE GENOMIC DNA]</scope>
    <source>
        <strain evidence="7">Cc1.17</strain>
    </source>
</reference>
<dbReference type="PANTHER" id="PTHR30055">
    <property type="entry name" value="HTH-TYPE TRANSCRIPTIONAL REGULATOR RUTR"/>
    <property type="match status" value="1"/>
</dbReference>
<dbReference type="Pfam" id="PF00440">
    <property type="entry name" value="TetR_N"/>
    <property type="match status" value="1"/>
</dbReference>
<evidence type="ECO:0000259" key="5">
    <source>
        <dbReference type="PROSITE" id="PS50977"/>
    </source>
</evidence>
<dbReference type="InterPro" id="IPR009057">
    <property type="entry name" value="Homeodomain-like_sf"/>
</dbReference>
<evidence type="ECO:0000256" key="1">
    <source>
        <dbReference type="ARBA" id="ARBA00023015"/>
    </source>
</evidence>
<feature type="domain" description="HTH tetR-type" evidence="5">
    <location>
        <begin position="13"/>
        <end position="73"/>
    </location>
</feature>
<name>A0A1S1QNM7_9ACTN</name>
<dbReference type="GO" id="GO:0003700">
    <property type="term" value="F:DNA-binding transcription factor activity"/>
    <property type="evidence" value="ECO:0007669"/>
    <property type="project" value="TreeGrafter"/>
</dbReference>
<accession>A0A1S1QNM7</accession>
<evidence type="ECO:0000256" key="3">
    <source>
        <dbReference type="ARBA" id="ARBA00023163"/>
    </source>
</evidence>
<dbReference type="Gene3D" id="1.10.357.10">
    <property type="entry name" value="Tetracycline Repressor, domain 2"/>
    <property type="match status" value="1"/>
</dbReference>
<dbReference type="SUPFAM" id="SSF48498">
    <property type="entry name" value="Tetracyclin repressor-like, C-terminal domain"/>
    <property type="match status" value="1"/>
</dbReference>
<feature type="DNA-binding region" description="H-T-H motif" evidence="4">
    <location>
        <begin position="36"/>
        <end position="55"/>
    </location>
</feature>